<evidence type="ECO:0000256" key="3">
    <source>
        <dbReference type="ARBA" id="ARBA00022833"/>
    </source>
</evidence>
<keyword evidence="3" id="KW-0862">Zinc</keyword>
<dbReference type="InterPro" id="IPR034751">
    <property type="entry name" value="Yippee"/>
</dbReference>
<accession>A0A9Q0ZYW6</accession>
<dbReference type="Proteomes" id="UP001151529">
    <property type="component" value="Chromosome 16"/>
</dbReference>
<proteinExistence type="inferred from homology"/>
<comment type="caution">
    <text evidence="5">The sequence shown here is derived from an EMBL/GenBank/DDBJ whole genome shotgun (WGS) entry which is preliminary data.</text>
</comment>
<protein>
    <recommendedName>
        <fullName evidence="4">Yippee domain-containing protein</fullName>
    </recommendedName>
</protein>
<comment type="similarity">
    <text evidence="1">Belongs to the yippee family.</text>
</comment>
<dbReference type="PANTHER" id="PTHR13848">
    <property type="entry name" value="PROTEIN YIPPEE-LIKE CG15309-RELATED"/>
    <property type="match status" value="1"/>
</dbReference>
<evidence type="ECO:0000256" key="2">
    <source>
        <dbReference type="ARBA" id="ARBA00022723"/>
    </source>
</evidence>
<dbReference type="InterPro" id="IPR039058">
    <property type="entry name" value="Yippee_fam"/>
</dbReference>
<dbReference type="EMBL" id="JAPFFL010000001">
    <property type="protein sequence ID" value="KAJ6752038.1"/>
    <property type="molecule type" value="Genomic_DNA"/>
</dbReference>
<dbReference type="Pfam" id="PF03226">
    <property type="entry name" value="Yippee-Mis18"/>
    <property type="match status" value="1"/>
</dbReference>
<dbReference type="AlphaFoldDB" id="A0A9Q0ZYW6"/>
<dbReference type="InterPro" id="IPR004910">
    <property type="entry name" value="Yippee/Mis18/Cereblon"/>
</dbReference>
<feature type="domain" description="Yippee" evidence="4">
    <location>
        <begin position="44"/>
        <end position="158"/>
    </location>
</feature>
<evidence type="ECO:0000256" key="1">
    <source>
        <dbReference type="ARBA" id="ARBA00005613"/>
    </source>
</evidence>
<reference evidence="5" key="2">
    <citation type="journal article" date="2023" name="Int. J. Mol. Sci.">
        <title>De Novo Assembly and Annotation of 11 Diverse Shrub Willow (Salix) Genomes Reveals Novel Gene Organization in Sex-Linked Regions.</title>
        <authorList>
            <person name="Hyden B."/>
            <person name="Feng K."/>
            <person name="Yates T.B."/>
            <person name="Jawdy S."/>
            <person name="Cereghino C."/>
            <person name="Smart L.B."/>
            <person name="Muchero W."/>
        </authorList>
    </citation>
    <scope>NUCLEOTIDE SEQUENCE [LARGE SCALE GENOMIC DNA]</scope>
    <source>
        <tissue evidence="5">Shoot tip</tissue>
    </source>
</reference>
<keyword evidence="2" id="KW-0479">Metal-binding</keyword>
<reference evidence="5" key="1">
    <citation type="submission" date="2022-11" db="EMBL/GenBank/DDBJ databases">
        <authorList>
            <person name="Hyden B.L."/>
            <person name="Feng K."/>
            <person name="Yates T."/>
            <person name="Jawdy S."/>
            <person name="Smart L.B."/>
            <person name="Muchero W."/>
        </authorList>
    </citation>
    <scope>NUCLEOTIDE SEQUENCE</scope>
    <source>
        <tissue evidence="5">Shoot tip</tissue>
    </source>
</reference>
<keyword evidence="6" id="KW-1185">Reference proteome</keyword>
<gene>
    <name evidence="5" type="ORF">OIU85_002458</name>
</gene>
<evidence type="ECO:0000313" key="6">
    <source>
        <dbReference type="Proteomes" id="UP001151529"/>
    </source>
</evidence>
<dbReference type="GO" id="GO:0046872">
    <property type="term" value="F:metal ion binding"/>
    <property type="evidence" value="ECO:0007669"/>
    <property type="project" value="UniProtKB-KW"/>
</dbReference>
<sequence>MLKIQTYYYLSQLCNRYCTGGLKSTRGEEEDDMGRIFVVELEGRSYRCKFCGTHLALPDQLVSKSFHCRRGKAYLFNEVFQSNHVGPFQSYELLDMVNITVGAPEERSMFSGLHIVADIFCCCCGGIIGWKYEAAHESNRRYEEGKFVLERGRIVGEMDLSRELFIDTHPE</sequence>
<dbReference type="OrthoDB" id="6407410at2759"/>
<organism evidence="5 6">
    <name type="scientific">Salix viminalis</name>
    <name type="common">Common osier</name>
    <name type="synonym">Basket willow</name>
    <dbReference type="NCBI Taxonomy" id="40686"/>
    <lineage>
        <taxon>Eukaryota</taxon>
        <taxon>Viridiplantae</taxon>
        <taxon>Streptophyta</taxon>
        <taxon>Embryophyta</taxon>
        <taxon>Tracheophyta</taxon>
        <taxon>Spermatophyta</taxon>
        <taxon>Magnoliopsida</taxon>
        <taxon>eudicotyledons</taxon>
        <taxon>Gunneridae</taxon>
        <taxon>Pentapetalae</taxon>
        <taxon>rosids</taxon>
        <taxon>fabids</taxon>
        <taxon>Malpighiales</taxon>
        <taxon>Salicaceae</taxon>
        <taxon>Saliceae</taxon>
        <taxon>Salix</taxon>
    </lineage>
</organism>
<evidence type="ECO:0000259" key="4">
    <source>
        <dbReference type="PROSITE" id="PS51792"/>
    </source>
</evidence>
<evidence type="ECO:0000313" key="5">
    <source>
        <dbReference type="EMBL" id="KAJ6752038.1"/>
    </source>
</evidence>
<dbReference type="PROSITE" id="PS51792">
    <property type="entry name" value="YIPPEE"/>
    <property type="match status" value="1"/>
</dbReference>
<name>A0A9Q0ZYW6_SALVM</name>